<dbReference type="PATRIC" id="fig|1324261.3.peg.5194"/>
<keyword evidence="1" id="KW-1133">Transmembrane helix</keyword>
<evidence type="ECO:0000313" key="3">
    <source>
        <dbReference type="Proteomes" id="UP000025947"/>
    </source>
</evidence>
<comment type="caution">
    <text evidence="2">The sequence shown here is derived from an EMBL/GenBank/DDBJ whole genome shotgun (WGS) entry which is preliminary data.</text>
</comment>
<feature type="transmembrane region" description="Helical" evidence="1">
    <location>
        <begin position="25"/>
        <end position="46"/>
    </location>
</feature>
<evidence type="ECO:0008006" key="4">
    <source>
        <dbReference type="Google" id="ProtNLM"/>
    </source>
</evidence>
<protein>
    <recommendedName>
        <fullName evidence="4">DUF2993 domain-containing protein</fullName>
    </recommendedName>
</protein>
<name>A0A051TS00_9MYCO</name>
<keyword evidence="1" id="KW-0472">Membrane</keyword>
<dbReference type="EMBL" id="JLXW01000011">
    <property type="protein sequence ID" value="KBZ59585.1"/>
    <property type="molecule type" value="Genomic_DNA"/>
</dbReference>
<gene>
    <name evidence="2" type="ORF">K875_05150</name>
</gene>
<keyword evidence="1" id="KW-0812">Transmembrane</keyword>
<dbReference type="AlphaFoldDB" id="A0A051TS00"/>
<organism evidence="2 3">
    <name type="scientific">Mycobacterium [tuberculosis] TKK-01-0051</name>
    <dbReference type="NCBI Taxonomy" id="1324261"/>
    <lineage>
        <taxon>Bacteria</taxon>
        <taxon>Bacillati</taxon>
        <taxon>Actinomycetota</taxon>
        <taxon>Actinomycetes</taxon>
        <taxon>Mycobacteriales</taxon>
        <taxon>Mycobacteriaceae</taxon>
        <taxon>Mycobacterium</taxon>
        <taxon>Mycobacterium avium complex (MAC)</taxon>
    </lineage>
</organism>
<proteinExistence type="predicted"/>
<reference evidence="2 3" key="1">
    <citation type="submission" date="2014-04" db="EMBL/GenBank/DDBJ databases">
        <title>The Genome Sequence of Mycobacterium tuberculosis TKK-01-0051.</title>
        <authorList>
            <consortium name="The Broad Institute Genomics Platform"/>
            <consortium name="The Broad Institute Genome Sequencing Center for Infectious Disease"/>
            <person name="Earl A.M."/>
            <person name="Cohen K."/>
            <person name="Pym A."/>
            <person name="Bishai W."/>
            <person name="Maharaj K."/>
            <person name="Desjardins C."/>
            <person name="Abeel T."/>
            <person name="Young S."/>
            <person name="Zeng Q."/>
            <person name="Gargeya S."/>
            <person name="Abouelleil A."/>
            <person name="Alvarado L."/>
            <person name="Chapman S.B."/>
            <person name="Gainer-Dewar J."/>
            <person name="Goldberg J."/>
            <person name="Griggs A."/>
            <person name="Gujja S."/>
            <person name="Hansen M."/>
            <person name="Howarth C."/>
            <person name="Imamovic A."/>
            <person name="Larimer J."/>
            <person name="Murphy C."/>
            <person name="Naylor J."/>
            <person name="Pearson M."/>
            <person name="Poon T.W."/>
            <person name="Priest M."/>
            <person name="Roberts A."/>
            <person name="Saif S."/>
            <person name="Shea T."/>
            <person name="Sykes S."/>
            <person name="Wortman J."/>
            <person name="Nusbaum C."/>
            <person name="Birren B."/>
        </authorList>
    </citation>
    <scope>NUCLEOTIDE SEQUENCE [LARGE SCALE GENOMIC DNA]</scope>
    <source>
        <strain evidence="2 3">TKK-01-0051</strain>
    </source>
</reference>
<dbReference type="Pfam" id="PF11209">
    <property type="entry name" value="LmeA"/>
    <property type="match status" value="1"/>
</dbReference>
<evidence type="ECO:0000256" key="1">
    <source>
        <dbReference type="SAM" id="Phobius"/>
    </source>
</evidence>
<accession>A0A051TS00</accession>
<dbReference type="InterPro" id="IPR021373">
    <property type="entry name" value="DUF2993"/>
</dbReference>
<sequence>MSPTTTGPAATGSWVLRHNVRVRKVLIAVTATAILVAVLALGAIGFDYGTSIYAEYRLSSSVRKAAKLGTDPFVAIVAFPFIPQAMRGNYSQVEIKANAVDHSMTGRATLEATMYSVDLAQASWLINPDAKLSVSKLESRIIVDSTHLGRFMGISDLMVEAPPKETNTSTGGVTASGISDSHGLVFTGTPKSAGFDRRVSVSVDLSIAPDDPATLVFTPTGVLTGSDTANQTVPADKRDAVLHAFSGRLPNQRLPFGVAPTTEGARGSDVIIEGITHGVTVTLQGFKQS</sequence>
<keyword evidence="3" id="KW-1185">Reference proteome</keyword>
<dbReference type="NCBIfam" id="NF038021">
    <property type="entry name" value="mannan_LmeA"/>
    <property type="match status" value="1"/>
</dbReference>
<dbReference type="HOGENOM" id="CLU_036478_1_0_11"/>
<dbReference type="Proteomes" id="UP000025947">
    <property type="component" value="Unassembled WGS sequence"/>
</dbReference>
<evidence type="ECO:0000313" key="2">
    <source>
        <dbReference type="EMBL" id="KBZ59585.1"/>
    </source>
</evidence>